<name>A0A8A1L4F1_AJEC8</name>
<evidence type="ECO:0000313" key="1">
    <source>
        <dbReference type="EMBL" id="QSS48816.1"/>
    </source>
</evidence>
<dbReference type="AlphaFoldDB" id="A0A8A1L4F1"/>
<evidence type="ECO:0000313" key="2">
    <source>
        <dbReference type="Proteomes" id="UP000663419"/>
    </source>
</evidence>
<reference evidence="1" key="1">
    <citation type="submission" date="2021-01" db="EMBL/GenBank/DDBJ databases">
        <title>Chromosome-level genome assembly of a human fungal pathogen reveals clustering of transcriptionally co-regulated genes.</title>
        <authorList>
            <person name="Voorhies M."/>
            <person name="Cohen S."/>
            <person name="Shea T.P."/>
            <person name="Petrus S."/>
            <person name="Munoz J.F."/>
            <person name="Poplawski S."/>
            <person name="Goldman W.E."/>
            <person name="Michael T."/>
            <person name="Cuomo C.A."/>
            <person name="Sil A."/>
            <person name="Beyhan S."/>
        </authorList>
    </citation>
    <scope>NUCLEOTIDE SEQUENCE</scope>
    <source>
        <strain evidence="1">H88</strain>
    </source>
</reference>
<dbReference type="EMBL" id="CP069102">
    <property type="protein sequence ID" value="QSS48816.1"/>
    <property type="molecule type" value="Genomic_DNA"/>
</dbReference>
<dbReference type="VEuPathDB" id="FungiDB:I7I53_08942"/>
<dbReference type="PANTHER" id="PTHR11439">
    <property type="entry name" value="GAG-POL-RELATED RETROTRANSPOSON"/>
    <property type="match status" value="1"/>
</dbReference>
<accession>A0A8A1L4F1</accession>
<sequence length="197" mass="22212">MGNLEWFLNMRITRDRSSKKLWLCQDAYIDKLVDTYHFAHARKASTPLSSIPLAPYQGTASPEDTHYYQRRIGSCIYAAVMTRPDIAYAIGKLAIYMTNPSERHSAEIDRVIAYLRDSKNLAIEYSVSDGDGLSMNVFEAASDASFVDNSDRRSTEGYIFKLFEGSVDWKSKRQRIVTTSTTEAELLAISQAGKESI</sequence>
<dbReference type="PANTHER" id="PTHR11439:SF438">
    <property type="entry name" value="REVERSE TRANSCRIPTASE TY1_COPIA-TYPE DOMAIN-CONTAINING PROTEIN"/>
    <property type="match status" value="1"/>
</dbReference>
<proteinExistence type="predicted"/>
<protein>
    <recommendedName>
        <fullName evidence="3">Reverse transcriptase Ty1/copia-type domain-containing protein</fullName>
    </recommendedName>
</protein>
<evidence type="ECO:0008006" key="3">
    <source>
        <dbReference type="Google" id="ProtNLM"/>
    </source>
</evidence>
<gene>
    <name evidence="1" type="ORF">I7I53_08942</name>
</gene>
<dbReference type="Proteomes" id="UP000663419">
    <property type="component" value="Chromosome 1"/>
</dbReference>
<dbReference type="CDD" id="cd09272">
    <property type="entry name" value="RNase_HI_RT_Ty1"/>
    <property type="match status" value="1"/>
</dbReference>
<organism evidence="1 2">
    <name type="scientific">Ajellomyces capsulatus (strain H88)</name>
    <name type="common">Darling's disease fungus</name>
    <name type="synonym">Histoplasma capsulatum</name>
    <dbReference type="NCBI Taxonomy" id="544711"/>
    <lineage>
        <taxon>Eukaryota</taxon>
        <taxon>Fungi</taxon>
        <taxon>Dikarya</taxon>
        <taxon>Ascomycota</taxon>
        <taxon>Pezizomycotina</taxon>
        <taxon>Eurotiomycetes</taxon>
        <taxon>Eurotiomycetidae</taxon>
        <taxon>Onygenales</taxon>
        <taxon>Ajellomycetaceae</taxon>
        <taxon>Histoplasma</taxon>
    </lineage>
</organism>